<reference evidence="10 11" key="1">
    <citation type="submission" date="2023-11" db="EMBL/GenBank/DDBJ databases">
        <authorList>
            <person name="Okamura Y."/>
        </authorList>
    </citation>
    <scope>NUCLEOTIDE SEQUENCE [LARGE SCALE GENOMIC DNA]</scope>
</reference>
<keyword evidence="4" id="KW-0175">Coiled coil</keyword>
<dbReference type="PANTHER" id="PTHR11362:SF133">
    <property type="entry name" value="LARGE RIBOSOMAL SUBUNIT PROTEIN ML38"/>
    <property type="match status" value="1"/>
</dbReference>
<proteinExistence type="inferred from homology"/>
<comment type="caution">
    <text evidence="10">The sequence shown here is derived from an EMBL/GenBank/DDBJ whole genome shotgun (WGS) entry which is preliminary data.</text>
</comment>
<keyword evidence="2" id="KW-0809">Transit peptide</keyword>
<keyword evidence="3" id="KW-0689">Ribosomal protein</keyword>
<evidence type="ECO:0000256" key="7">
    <source>
        <dbReference type="ARBA" id="ARBA00038016"/>
    </source>
</evidence>
<evidence type="ECO:0000313" key="11">
    <source>
        <dbReference type="Proteomes" id="UP001497472"/>
    </source>
</evidence>
<dbReference type="Proteomes" id="UP001497472">
    <property type="component" value="Unassembled WGS sequence"/>
</dbReference>
<keyword evidence="6" id="KW-0687">Ribonucleoprotein</keyword>
<evidence type="ECO:0000256" key="8">
    <source>
        <dbReference type="ARBA" id="ARBA00039444"/>
    </source>
</evidence>
<keyword evidence="11" id="KW-1185">Reference proteome</keyword>
<dbReference type="GO" id="GO:0005762">
    <property type="term" value="C:mitochondrial large ribosomal subunit"/>
    <property type="evidence" value="ECO:0007669"/>
    <property type="project" value="TreeGrafter"/>
</dbReference>
<name>A0AAV1IX42_9NEOP</name>
<gene>
    <name evidence="10" type="ORF">LNINA_LOCUS585</name>
</gene>
<protein>
    <recommendedName>
        <fullName evidence="8">Large ribosomal subunit protein mL38</fullName>
    </recommendedName>
    <alternativeName>
        <fullName evidence="9">39S ribosomal protein L38, mitochondrial</fullName>
    </alternativeName>
</protein>
<comment type="subcellular location">
    <subcellularLocation>
        <location evidence="1">Mitochondrion</location>
    </subcellularLocation>
</comment>
<dbReference type="Gene3D" id="3.90.280.10">
    <property type="entry name" value="PEBP-like"/>
    <property type="match status" value="1"/>
</dbReference>
<dbReference type="EMBL" id="CAVLEF010000001">
    <property type="protein sequence ID" value="CAK1540538.1"/>
    <property type="molecule type" value="Genomic_DNA"/>
</dbReference>
<evidence type="ECO:0000256" key="9">
    <source>
        <dbReference type="ARBA" id="ARBA00041206"/>
    </source>
</evidence>
<evidence type="ECO:0000313" key="10">
    <source>
        <dbReference type="EMBL" id="CAK1540538.1"/>
    </source>
</evidence>
<dbReference type="CDD" id="cd00866">
    <property type="entry name" value="PEBP_euk"/>
    <property type="match status" value="1"/>
</dbReference>
<dbReference type="InterPro" id="IPR008914">
    <property type="entry name" value="PEBP"/>
</dbReference>
<dbReference type="GO" id="GO:0005743">
    <property type="term" value="C:mitochondrial inner membrane"/>
    <property type="evidence" value="ECO:0007669"/>
    <property type="project" value="UniProtKB-ARBA"/>
</dbReference>
<keyword evidence="5" id="KW-0496">Mitochondrion</keyword>
<dbReference type="InterPro" id="IPR035810">
    <property type="entry name" value="PEBP_euk"/>
</dbReference>
<evidence type="ECO:0000256" key="3">
    <source>
        <dbReference type="ARBA" id="ARBA00022980"/>
    </source>
</evidence>
<accession>A0AAV1IX42</accession>
<evidence type="ECO:0000256" key="1">
    <source>
        <dbReference type="ARBA" id="ARBA00004173"/>
    </source>
</evidence>
<organism evidence="10 11">
    <name type="scientific">Leptosia nina</name>
    <dbReference type="NCBI Taxonomy" id="320188"/>
    <lineage>
        <taxon>Eukaryota</taxon>
        <taxon>Metazoa</taxon>
        <taxon>Ecdysozoa</taxon>
        <taxon>Arthropoda</taxon>
        <taxon>Hexapoda</taxon>
        <taxon>Insecta</taxon>
        <taxon>Pterygota</taxon>
        <taxon>Neoptera</taxon>
        <taxon>Endopterygota</taxon>
        <taxon>Lepidoptera</taxon>
        <taxon>Glossata</taxon>
        <taxon>Ditrysia</taxon>
        <taxon>Papilionoidea</taxon>
        <taxon>Pieridae</taxon>
        <taxon>Pierinae</taxon>
        <taxon>Leptosia</taxon>
    </lineage>
</organism>
<evidence type="ECO:0000256" key="2">
    <source>
        <dbReference type="ARBA" id="ARBA00022946"/>
    </source>
</evidence>
<evidence type="ECO:0000256" key="4">
    <source>
        <dbReference type="ARBA" id="ARBA00023054"/>
    </source>
</evidence>
<dbReference type="Pfam" id="PF01161">
    <property type="entry name" value="PBP"/>
    <property type="match status" value="1"/>
</dbReference>
<evidence type="ECO:0000256" key="5">
    <source>
        <dbReference type="ARBA" id="ARBA00023128"/>
    </source>
</evidence>
<sequence length="392" mass="46385">MLHTIFRAFQISPTQVQQLRLGHTIRGKAPTKSRTIRERIDELNYKDEIYTTRIDIGFAAERKSNSRQEQIDHIKKMKNDKQLEQLARNHQLVIDLEESKKVWLETLGPHHKKQIADHYGVFEHLYGEGFFTPHLNLEIFYDVKDLCIPVYTGNVIKPSEAIQPPVVSYKSDADSLWTLVLTSLDGHLTEHNKEYVHWLVANIPGGDVDKGDVMIDYLQPFPLKGTGYHRYAFVLYKQDNKISYELPKVLTSSLEGRTFVTRDWYKTHQEVITPAGLAFFQTSWDLSVRDFFHNILQEKEPIYEYDFPEPYIRKQEWFPLRRPFNLYMDKYRDPKEVKKEYLLWKLKNEDPFKSPEPPLKFPNAQPLPKSMPSWLKLHEKKLRLQWGRVNDV</sequence>
<dbReference type="AlphaFoldDB" id="A0AAV1IX42"/>
<dbReference type="SUPFAM" id="SSF49777">
    <property type="entry name" value="PEBP-like"/>
    <property type="match status" value="1"/>
</dbReference>
<dbReference type="FunFam" id="3.90.280.10:FF:000002">
    <property type="entry name" value="39S ribosomal protein L38, mitochondrial"/>
    <property type="match status" value="1"/>
</dbReference>
<evidence type="ECO:0000256" key="6">
    <source>
        <dbReference type="ARBA" id="ARBA00023274"/>
    </source>
</evidence>
<dbReference type="PANTHER" id="PTHR11362">
    <property type="entry name" value="PHOSPHATIDYLETHANOLAMINE-BINDING PROTEIN"/>
    <property type="match status" value="1"/>
</dbReference>
<dbReference type="InterPro" id="IPR036610">
    <property type="entry name" value="PEBP-like_sf"/>
</dbReference>
<comment type="similarity">
    <text evidence="7">Belongs to the phosphatidylethanolamine-binding protein family. Mitochondrion-specific ribosomal protein mL38 subfamily.</text>
</comment>